<accession>A0A4V2ML28</accession>
<reference evidence="1 2" key="1">
    <citation type="submission" date="2019-02" db="EMBL/GenBank/DDBJ databases">
        <title>Pedobacter sp. RP-1-14 sp. nov., isolated from Arctic soil.</title>
        <authorList>
            <person name="Dahal R.H."/>
        </authorList>
    </citation>
    <scope>NUCLEOTIDE SEQUENCE [LARGE SCALE GENOMIC DNA]</scope>
    <source>
        <strain evidence="1 2">RP-1-14</strain>
    </source>
</reference>
<dbReference type="OrthoDB" id="1355444at2"/>
<gene>
    <name evidence="1" type="ORF">EZ437_15010</name>
</gene>
<keyword evidence="2" id="KW-1185">Reference proteome</keyword>
<comment type="caution">
    <text evidence="1">The sequence shown here is derived from an EMBL/GenBank/DDBJ whole genome shotgun (WGS) entry which is preliminary data.</text>
</comment>
<protein>
    <submittedName>
        <fullName evidence="1">Uncharacterized protein</fullName>
    </submittedName>
</protein>
<dbReference type="AlphaFoldDB" id="A0A4V2ML28"/>
<dbReference type="PROSITE" id="PS51257">
    <property type="entry name" value="PROKAR_LIPOPROTEIN"/>
    <property type="match status" value="1"/>
</dbReference>
<proteinExistence type="predicted"/>
<name>A0A4V2ML28_9SPHI</name>
<evidence type="ECO:0000313" key="2">
    <source>
        <dbReference type="Proteomes" id="UP000293347"/>
    </source>
</evidence>
<evidence type="ECO:0000313" key="1">
    <source>
        <dbReference type="EMBL" id="TCD00527.1"/>
    </source>
</evidence>
<organism evidence="1 2">
    <name type="scientific">Pedobacter psychroterrae</name>
    <dbReference type="NCBI Taxonomy" id="2530453"/>
    <lineage>
        <taxon>Bacteria</taxon>
        <taxon>Pseudomonadati</taxon>
        <taxon>Bacteroidota</taxon>
        <taxon>Sphingobacteriia</taxon>
        <taxon>Sphingobacteriales</taxon>
        <taxon>Sphingobacteriaceae</taxon>
        <taxon>Pedobacter</taxon>
    </lineage>
</organism>
<dbReference type="EMBL" id="SJSL01000003">
    <property type="protein sequence ID" value="TCD00527.1"/>
    <property type="molecule type" value="Genomic_DNA"/>
</dbReference>
<dbReference type="Proteomes" id="UP000293347">
    <property type="component" value="Unassembled WGS sequence"/>
</dbReference>
<dbReference type="RefSeq" id="WP_131596876.1">
    <property type="nucleotide sequence ID" value="NZ_SJSL01000003.1"/>
</dbReference>
<sequence length="190" mass="22482">MPLKNLRFKTLNCSKLLLVLVWLFAGCNFKKYYVRDDYSFYSKEFQLDKASLLQTDGVYLSDKKEVATIYKFYPTGQVNMLVDPNHELKTDNDYMKAFNRRISDPSPSGRATLFEGYYRIKDDKVVIQFMNQPRRQFYYSYAYLTKGQLVIVKTTHIGRGKMDEKHYQTNYRAVYQFEPGSVNGYLPPNW</sequence>